<name>F0WI93_9STRA</name>
<dbReference type="InterPro" id="IPR039902">
    <property type="entry name" value="CCDC148/CCDC112"/>
</dbReference>
<sequence length="690" mass="80687">MSELGITLQENGKVNMPRSEHRIVYSEGDFLRNRLTQLPSPITTLSSREQPHKKKCNELNLCTAPSPLVYEHESGKGRCLIELFGNGKTCNKISVLQHKSKQVLVRNADKSSHSRQEDVLFTCKAQRSNAFPSSNRMGVKEKKWLEKQLLYNGRIWNLEKECDALRRNTLLSLDVGGNPGSKLELLCIWSKDLDDQRKADKKKLQQRVQVLRRSGHRALESFKTVQSDPKNLADLPERMDCYENHVCSFKKEQGLHFDEYTTREIMLEKDIEEFESSSAQWAVFQLYERAPEKVSNLKRTSVSAGTAASDVNQGNRLVANVRALDDKITLLKGHREGWDDCEHDLFLMILNKYRLNDDYLLREVIAQECNTRIDATESNHNFFAKIQLDRRVSRALCKCSEKIVMRSSDAIQKHFCWYLGYLQLVAAKKKEISNWKSIKENERRHTIDNIKSEFNDIKSNLVRESCSSDRTASDKIPAVMKKKKVLERKRTEKKHLLTAWRAKKEILEQERYRQEQKRKKEKALKMQKLCTEKKQKVVVYKMRKEEEAMETAEEKQDPRSRNAEHTEFLRVNYRDAIHAARVRRNLLEERALKNQPHLPDRPKLIWGKDYHRKSVDEVPSKHMDPTQSSLRQQHTKTELEERERYRKESSAHGLLIPHIEAIRDVKVRSFGHIAIQPRSIPSWRQNLRCA</sequence>
<evidence type="ECO:0000256" key="2">
    <source>
        <dbReference type="SAM" id="MobiDB-lite"/>
    </source>
</evidence>
<dbReference type="PANTHER" id="PTHR21549">
    <property type="entry name" value="MUTATED IN BLADDER CANCER 1"/>
    <property type="match status" value="1"/>
</dbReference>
<evidence type="ECO:0000313" key="3">
    <source>
        <dbReference type="EMBL" id="CCA20972.1"/>
    </source>
</evidence>
<protein>
    <submittedName>
        <fullName evidence="3">Uncharacterized protein AlNc14C108G6300</fullName>
    </submittedName>
</protein>
<organism evidence="3">
    <name type="scientific">Albugo laibachii Nc14</name>
    <dbReference type="NCBI Taxonomy" id="890382"/>
    <lineage>
        <taxon>Eukaryota</taxon>
        <taxon>Sar</taxon>
        <taxon>Stramenopiles</taxon>
        <taxon>Oomycota</taxon>
        <taxon>Peronosporomycetes</taxon>
        <taxon>Albuginales</taxon>
        <taxon>Albuginaceae</taxon>
        <taxon>Albugo</taxon>
    </lineage>
</organism>
<dbReference type="PANTHER" id="PTHR21549:SF0">
    <property type="entry name" value="COILED-COIL DOMAIN-CONTAINING PROTEIN 112"/>
    <property type="match status" value="1"/>
</dbReference>
<dbReference type="AlphaFoldDB" id="F0WI93"/>
<reference evidence="3" key="2">
    <citation type="submission" date="2011-02" db="EMBL/GenBank/DDBJ databases">
        <authorList>
            <person name="MacLean D."/>
        </authorList>
    </citation>
    <scope>NUCLEOTIDE SEQUENCE</scope>
</reference>
<proteinExistence type="predicted"/>
<dbReference type="HOGENOM" id="CLU_022853_1_0_1"/>
<accession>F0WI93</accession>
<feature type="region of interest" description="Disordered" evidence="2">
    <location>
        <begin position="617"/>
        <end position="647"/>
    </location>
</feature>
<reference evidence="3" key="1">
    <citation type="journal article" date="2011" name="PLoS Biol.">
        <title>Gene gain and loss during evolution of obligate parasitism in the white rust pathogen of Arabidopsis thaliana.</title>
        <authorList>
            <person name="Kemen E."/>
            <person name="Gardiner A."/>
            <person name="Schultz-Larsen T."/>
            <person name="Kemen A.C."/>
            <person name="Balmuth A.L."/>
            <person name="Robert-Seilaniantz A."/>
            <person name="Bailey K."/>
            <person name="Holub E."/>
            <person name="Studholme D.J."/>
            <person name="Maclean D."/>
            <person name="Jones J.D."/>
        </authorList>
    </citation>
    <scope>NUCLEOTIDE SEQUENCE</scope>
</reference>
<dbReference type="EMBL" id="FR824153">
    <property type="protein sequence ID" value="CCA20972.1"/>
    <property type="molecule type" value="Genomic_DNA"/>
</dbReference>
<feature type="compositionally biased region" description="Basic and acidic residues" evidence="2">
    <location>
        <begin position="635"/>
        <end position="647"/>
    </location>
</feature>
<gene>
    <name evidence="3" type="primary">AlNc14C108G6300</name>
    <name evidence="3" type="ORF">ALNC14_071150</name>
</gene>
<keyword evidence="1" id="KW-0175">Coiled coil</keyword>
<evidence type="ECO:0000256" key="1">
    <source>
        <dbReference type="ARBA" id="ARBA00023054"/>
    </source>
</evidence>